<dbReference type="InterPro" id="IPR045002">
    <property type="entry name" value="Ech1-like"/>
</dbReference>
<comment type="caution">
    <text evidence="2">The sequence shown here is derived from an EMBL/GenBank/DDBJ whole genome shotgun (WGS) entry which is preliminary data.</text>
</comment>
<dbReference type="Proteomes" id="UP001152885">
    <property type="component" value="Unassembled WGS sequence"/>
</dbReference>
<keyword evidence="3" id="KW-1185">Reference proteome</keyword>
<dbReference type="EMBL" id="CANTUO010000002">
    <property type="protein sequence ID" value="CAI5758151.1"/>
    <property type="molecule type" value="Genomic_DNA"/>
</dbReference>
<gene>
    <name evidence="2" type="ORF">CANVERA_P2664</name>
</gene>
<dbReference type="InterPro" id="IPR001753">
    <property type="entry name" value="Enoyl-CoA_hydra/iso"/>
</dbReference>
<accession>A0A9W4TW48</accession>
<evidence type="ECO:0008006" key="4">
    <source>
        <dbReference type="Google" id="ProtNLM"/>
    </source>
</evidence>
<dbReference type="AlphaFoldDB" id="A0A9W4TW48"/>
<sequence>MTFDAKSYQKYEFFTIEEIEPGFIHVKYTNPKSLNAFTEQNWRDYGDILTRLDKEEDSQLILISSGVERSFSSGLNLKTAMEQIKSSNTTSEKEAIKQLYDHIIDFQNAVTVPTRINTPTIGILNGINYGLALDLASAFSIRIGVEGARFSIAEVNIGITADMGSLQRLPHIINNKSALYQHALLGDVFDVHEAYRLGYVSTVVKSVDEGIQLAKEWGEKIVGHPQWAIKGTKKCIQDQLDGVNHEAGLKQIADYNAVNITRNSMKL</sequence>
<reference evidence="2" key="1">
    <citation type="submission" date="2022-12" db="EMBL/GenBank/DDBJ databases">
        <authorList>
            <person name="Brejova B."/>
        </authorList>
    </citation>
    <scope>NUCLEOTIDE SEQUENCE</scope>
</reference>
<dbReference type="Gene3D" id="3.90.226.10">
    <property type="entry name" value="2-enoyl-CoA Hydratase, Chain A, domain 1"/>
    <property type="match status" value="1"/>
</dbReference>
<dbReference type="Pfam" id="PF00378">
    <property type="entry name" value="ECH_1"/>
    <property type="match status" value="1"/>
</dbReference>
<dbReference type="SUPFAM" id="SSF52096">
    <property type="entry name" value="ClpP/crotonase"/>
    <property type="match status" value="1"/>
</dbReference>
<dbReference type="GO" id="GO:0051750">
    <property type="term" value="F:delta(3,5)-delta(2,4)-dienoyl-CoA isomerase activity"/>
    <property type="evidence" value="ECO:0007669"/>
    <property type="project" value="TreeGrafter"/>
</dbReference>
<organism evidence="2 3">
    <name type="scientific">Candida verbasci</name>
    <dbReference type="NCBI Taxonomy" id="1227364"/>
    <lineage>
        <taxon>Eukaryota</taxon>
        <taxon>Fungi</taxon>
        <taxon>Dikarya</taxon>
        <taxon>Ascomycota</taxon>
        <taxon>Saccharomycotina</taxon>
        <taxon>Pichiomycetes</taxon>
        <taxon>Debaryomycetaceae</taxon>
        <taxon>Candida/Lodderomyces clade</taxon>
        <taxon>Candida</taxon>
    </lineage>
</organism>
<dbReference type="OrthoDB" id="14970at2759"/>
<proteinExistence type="inferred from homology"/>
<dbReference type="PANTHER" id="PTHR43149">
    <property type="entry name" value="ENOYL-COA HYDRATASE"/>
    <property type="match status" value="1"/>
</dbReference>
<name>A0A9W4TW48_9ASCO</name>
<dbReference type="GO" id="GO:0005739">
    <property type="term" value="C:mitochondrion"/>
    <property type="evidence" value="ECO:0007669"/>
    <property type="project" value="TreeGrafter"/>
</dbReference>
<dbReference type="CDD" id="cd06558">
    <property type="entry name" value="crotonase-like"/>
    <property type="match status" value="1"/>
</dbReference>
<dbReference type="PANTHER" id="PTHR43149:SF1">
    <property type="entry name" value="DELTA(3,5)-DELTA(2,4)-DIENOYL-COA ISOMERASE, MITOCHONDRIAL"/>
    <property type="match status" value="1"/>
</dbReference>
<evidence type="ECO:0000256" key="1">
    <source>
        <dbReference type="ARBA" id="ARBA00005254"/>
    </source>
</evidence>
<dbReference type="InterPro" id="IPR029045">
    <property type="entry name" value="ClpP/crotonase-like_dom_sf"/>
</dbReference>
<evidence type="ECO:0000313" key="2">
    <source>
        <dbReference type="EMBL" id="CAI5758151.1"/>
    </source>
</evidence>
<comment type="similarity">
    <text evidence="1">Belongs to the enoyl-CoA hydratase/isomerase family.</text>
</comment>
<protein>
    <recommendedName>
        <fullName evidence="4">Enoyl-CoA hydratase</fullName>
    </recommendedName>
</protein>
<evidence type="ECO:0000313" key="3">
    <source>
        <dbReference type="Proteomes" id="UP001152885"/>
    </source>
</evidence>